<organism evidence="3 4">
    <name type="scientific">Prochlorococcus marinus (strain MIT 9303)</name>
    <dbReference type="NCBI Taxonomy" id="59922"/>
    <lineage>
        <taxon>Bacteria</taxon>
        <taxon>Bacillati</taxon>
        <taxon>Cyanobacteriota</taxon>
        <taxon>Cyanophyceae</taxon>
        <taxon>Synechococcales</taxon>
        <taxon>Prochlorococcaceae</taxon>
        <taxon>Prochlorococcus</taxon>
    </lineage>
</organism>
<dbReference type="Pfam" id="PF01583">
    <property type="entry name" value="APS_kinase"/>
    <property type="match status" value="1"/>
</dbReference>
<evidence type="ECO:0000313" key="3">
    <source>
        <dbReference type="EMBL" id="ABM79676.1"/>
    </source>
</evidence>
<gene>
    <name evidence="3" type="ordered locus">P9303_29461</name>
</gene>
<evidence type="ECO:0000256" key="1">
    <source>
        <dbReference type="ARBA" id="ARBA00022679"/>
    </source>
</evidence>
<feature type="domain" description="APS kinase" evidence="2">
    <location>
        <begin position="2"/>
        <end position="71"/>
    </location>
</feature>
<name>A2CDW6_PROM3</name>
<dbReference type="EMBL" id="CP000554">
    <property type="protein sequence ID" value="ABM79676.1"/>
    <property type="molecule type" value="Genomic_DNA"/>
</dbReference>
<dbReference type="SUPFAM" id="SSF52540">
    <property type="entry name" value="P-loop containing nucleoside triphosphate hydrolases"/>
    <property type="match status" value="1"/>
</dbReference>
<dbReference type="InterPro" id="IPR027417">
    <property type="entry name" value="P-loop_NTPase"/>
</dbReference>
<evidence type="ECO:0000313" key="4">
    <source>
        <dbReference type="Proteomes" id="UP000002274"/>
    </source>
</evidence>
<accession>A2CDW6</accession>
<dbReference type="Gene3D" id="3.40.50.300">
    <property type="entry name" value="P-loop containing nucleotide triphosphate hydrolases"/>
    <property type="match status" value="1"/>
</dbReference>
<dbReference type="Proteomes" id="UP000002274">
    <property type="component" value="Chromosome"/>
</dbReference>
<proteinExistence type="predicted"/>
<dbReference type="STRING" id="59922.P9303_29461"/>
<dbReference type="InterPro" id="IPR059117">
    <property type="entry name" value="APS_kinase_dom"/>
</dbReference>
<reference evidence="3 4" key="1">
    <citation type="journal article" date="2007" name="PLoS Genet.">
        <title>Patterns and implications of gene gain and loss in the evolution of Prochlorococcus.</title>
        <authorList>
            <person name="Kettler G.C."/>
            <person name="Martiny A.C."/>
            <person name="Huang K."/>
            <person name="Zucker J."/>
            <person name="Coleman M.L."/>
            <person name="Rodrigue S."/>
            <person name="Chen F."/>
            <person name="Lapidus A."/>
            <person name="Ferriera S."/>
            <person name="Johnson J."/>
            <person name="Steglich C."/>
            <person name="Church G.M."/>
            <person name="Richardson P."/>
            <person name="Chisholm S.W."/>
        </authorList>
    </citation>
    <scope>NUCLEOTIDE SEQUENCE [LARGE SCALE GENOMIC DNA]</scope>
    <source>
        <strain evidence="3 4">MIT 9303</strain>
    </source>
</reference>
<sequence>MVIATISLYSQIHEWNRKNLPNYFEILIEANIETLKKRDPKGIYKRFMCGELTNVSGLDLEVEMPCSPDHVLLAETNYNCESEASKIVSRVLRLKQNEN</sequence>
<dbReference type="HOGENOM" id="CLU_2317887_0_0_3"/>
<protein>
    <recommendedName>
        <fullName evidence="2">APS kinase domain-containing protein</fullName>
    </recommendedName>
</protein>
<dbReference type="KEGG" id="pmf:P9303_29461"/>
<dbReference type="AlphaFoldDB" id="A2CDW6"/>
<evidence type="ECO:0000259" key="2">
    <source>
        <dbReference type="Pfam" id="PF01583"/>
    </source>
</evidence>
<keyword evidence="1" id="KW-0808">Transferase</keyword>